<keyword evidence="2" id="KW-1185">Reference proteome</keyword>
<dbReference type="EMBL" id="JADEXQ010000118">
    <property type="protein sequence ID" value="MBE9032671.1"/>
    <property type="molecule type" value="Genomic_DNA"/>
</dbReference>
<dbReference type="Proteomes" id="UP000625316">
    <property type="component" value="Unassembled WGS sequence"/>
</dbReference>
<gene>
    <name evidence="1" type="ORF">IQ266_23320</name>
</gene>
<name>A0A928Z4I8_9CYAN</name>
<dbReference type="SUPFAM" id="SSF143847">
    <property type="entry name" value="XisI-like"/>
    <property type="match status" value="1"/>
</dbReference>
<protein>
    <submittedName>
        <fullName evidence="1">XisI protein</fullName>
    </submittedName>
</protein>
<proteinExistence type="predicted"/>
<dbReference type="InterPro" id="IPR014968">
    <property type="entry name" value="XisI"/>
</dbReference>
<accession>A0A928Z4I8</accession>
<dbReference type="CDD" id="cd16382">
    <property type="entry name" value="XisI-like"/>
    <property type="match status" value="1"/>
</dbReference>
<dbReference type="InterPro" id="IPR035943">
    <property type="entry name" value="XisI-like_sf"/>
</dbReference>
<evidence type="ECO:0000313" key="1">
    <source>
        <dbReference type="EMBL" id="MBE9032671.1"/>
    </source>
</evidence>
<dbReference type="Pfam" id="PF08869">
    <property type="entry name" value="XisI"/>
    <property type="match status" value="1"/>
</dbReference>
<dbReference type="RefSeq" id="WP_264327489.1">
    <property type="nucleotide sequence ID" value="NZ_JADEXQ010000118.1"/>
</dbReference>
<sequence>MDKLGHYRQCLQAFLTQYAKYGAQTADMETQLIFDTANDHYLLIRTGWEKVHRVHACIFHFDIKGDKIWVQENNTDIEVDKELEALGISKHELVIGFHHPSMREYSEYAAS</sequence>
<organism evidence="1 2">
    <name type="scientific">Romeriopsis navalis LEGE 11480</name>
    <dbReference type="NCBI Taxonomy" id="2777977"/>
    <lineage>
        <taxon>Bacteria</taxon>
        <taxon>Bacillati</taxon>
        <taxon>Cyanobacteriota</taxon>
        <taxon>Cyanophyceae</taxon>
        <taxon>Leptolyngbyales</taxon>
        <taxon>Leptolyngbyaceae</taxon>
        <taxon>Romeriopsis</taxon>
        <taxon>Romeriopsis navalis</taxon>
    </lineage>
</organism>
<comment type="caution">
    <text evidence="1">The sequence shown here is derived from an EMBL/GenBank/DDBJ whole genome shotgun (WGS) entry which is preliminary data.</text>
</comment>
<dbReference type="AlphaFoldDB" id="A0A928Z4I8"/>
<evidence type="ECO:0000313" key="2">
    <source>
        <dbReference type="Proteomes" id="UP000625316"/>
    </source>
</evidence>
<dbReference type="Gene3D" id="3.30.310.110">
    <property type="entry name" value="XisI-like"/>
    <property type="match status" value="1"/>
</dbReference>
<reference evidence="1" key="1">
    <citation type="submission" date="2020-10" db="EMBL/GenBank/DDBJ databases">
        <authorList>
            <person name="Castelo-Branco R."/>
            <person name="Eusebio N."/>
            <person name="Adriana R."/>
            <person name="Vieira A."/>
            <person name="Brugerolle De Fraissinette N."/>
            <person name="Rezende De Castro R."/>
            <person name="Schneider M.P."/>
            <person name="Vasconcelos V."/>
            <person name="Leao P.N."/>
        </authorList>
    </citation>
    <scope>NUCLEOTIDE SEQUENCE</scope>
    <source>
        <strain evidence="1">LEGE 11480</strain>
    </source>
</reference>